<keyword evidence="2" id="KW-1185">Reference proteome</keyword>
<reference evidence="1 2" key="1">
    <citation type="submission" date="2019-06" db="EMBL/GenBank/DDBJ databases">
        <title>Sequencing the genomes of 1000 actinobacteria strains.</title>
        <authorList>
            <person name="Klenk H.-P."/>
        </authorList>
    </citation>
    <scope>NUCLEOTIDE SEQUENCE [LARGE SCALE GENOMIC DNA]</scope>
    <source>
        <strain evidence="1 2">DSM 43186</strain>
    </source>
</reference>
<comment type="caution">
    <text evidence="1">The sequence shown here is derived from an EMBL/GenBank/DDBJ whole genome shotgun (WGS) entry which is preliminary data.</text>
</comment>
<organism evidence="1 2">
    <name type="scientific">Thermopolyspora flexuosa</name>
    <dbReference type="NCBI Taxonomy" id="103836"/>
    <lineage>
        <taxon>Bacteria</taxon>
        <taxon>Bacillati</taxon>
        <taxon>Actinomycetota</taxon>
        <taxon>Actinomycetes</taxon>
        <taxon>Streptosporangiales</taxon>
        <taxon>Streptosporangiaceae</taxon>
        <taxon>Thermopolyspora</taxon>
    </lineage>
</organism>
<dbReference type="RefSeq" id="WP_142260227.1">
    <property type="nucleotide sequence ID" value="NZ_BMPV01000001.1"/>
</dbReference>
<dbReference type="AlphaFoldDB" id="A0A543J0K0"/>
<dbReference type="OrthoDB" id="4456952at2"/>
<accession>A0A543J0K0</accession>
<evidence type="ECO:0008006" key="3">
    <source>
        <dbReference type="Google" id="ProtNLM"/>
    </source>
</evidence>
<proteinExistence type="predicted"/>
<evidence type="ECO:0000313" key="1">
    <source>
        <dbReference type="EMBL" id="TQM76333.1"/>
    </source>
</evidence>
<sequence length="227" mass="23702">MLGACSPDELVASVGGRTHEERNRYTVDTAVTAVDVVSVAGDITVTESGRSGVAVTEALFWRGGADARPRTRHEVKDGVLVLRYERPASSRPRCWVDYRVEVPRGVRVQASGTAGNVTLRGLSGDVTASTGAGEITGEELTARRLVGRSGAGDVEVRFGAAPDDVRIDVGAGNGTVYLPAGRYAVTAETAVGERVVGVDRDDSAPHRIVVRSGAGDAKVLRLPSPAP</sequence>
<dbReference type="Gene3D" id="2.160.20.120">
    <property type="match status" value="1"/>
</dbReference>
<gene>
    <name evidence="1" type="ORF">FHX40_3066</name>
</gene>
<dbReference type="Proteomes" id="UP000319213">
    <property type="component" value="Unassembled WGS sequence"/>
</dbReference>
<protein>
    <recommendedName>
        <fullName evidence="3">Adhesin</fullName>
    </recommendedName>
</protein>
<dbReference type="EMBL" id="VFPQ01000001">
    <property type="protein sequence ID" value="TQM76333.1"/>
    <property type="molecule type" value="Genomic_DNA"/>
</dbReference>
<name>A0A543J0K0_9ACTN</name>
<evidence type="ECO:0000313" key="2">
    <source>
        <dbReference type="Proteomes" id="UP000319213"/>
    </source>
</evidence>